<gene>
    <name evidence="3" type="ORF">Tci_022629</name>
</gene>
<dbReference type="AlphaFoldDB" id="A0A6L2KMH3"/>
<keyword evidence="1" id="KW-0175">Coiled coil</keyword>
<dbReference type="InterPro" id="IPR013103">
    <property type="entry name" value="RVT_2"/>
</dbReference>
<evidence type="ECO:0000259" key="2">
    <source>
        <dbReference type="Pfam" id="PF07727"/>
    </source>
</evidence>
<organism evidence="3">
    <name type="scientific">Tanacetum cinerariifolium</name>
    <name type="common">Dalmatian daisy</name>
    <name type="synonym">Chrysanthemum cinerariifolium</name>
    <dbReference type="NCBI Taxonomy" id="118510"/>
    <lineage>
        <taxon>Eukaryota</taxon>
        <taxon>Viridiplantae</taxon>
        <taxon>Streptophyta</taxon>
        <taxon>Embryophyta</taxon>
        <taxon>Tracheophyta</taxon>
        <taxon>Spermatophyta</taxon>
        <taxon>Magnoliopsida</taxon>
        <taxon>eudicotyledons</taxon>
        <taxon>Gunneridae</taxon>
        <taxon>Pentapetalae</taxon>
        <taxon>asterids</taxon>
        <taxon>campanulids</taxon>
        <taxon>Asterales</taxon>
        <taxon>Asteraceae</taxon>
        <taxon>Asteroideae</taxon>
        <taxon>Anthemideae</taxon>
        <taxon>Anthemidinae</taxon>
        <taxon>Tanacetum</taxon>
    </lineage>
</organism>
<dbReference type="Pfam" id="PF07727">
    <property type="entry name" value="RVT_2"/>
    <property type="match status" value="1"/>
</dbReference>
<comment type="caution">
    <text evidence="3">The sequence shown here is derived from an EMBL/GenBank/DDBJ whole genome shotgun (WGS) entry which is preliminary data.</text>
</comment>
<dbReference type="SUPFAM" id="SSF56672">
    <property type="entry name" value="DNA/RNA polymerases"/>
    <property type="match status" value="1"/>
</dbReference>
<name>A0A6L2KMH3_TANCI</name>
<sequence>MMSSLDHSTSNNEDAFSSNISNYVSTIPNYFPTSWGKTYSKASNNSTGKIPPEFLPFYNMKDIQAFYAKELPIPSPYPITPPVILTPSLVLPPLLLFDPLYFFVPKELLPPKKQIHPPSSSSTTLSKLSRKQIYTYEPSSPLVHTPTLPLLYEPGKEALAATMANTDNPNRNLESRETHVAKRGNYKEFISCQPFYFNGTEGAAGPIRWFERTELVFSRSKCAEEDRVKFATDAAFADKENECEVHVSPSSSYKTKKHDEKVKREAKGKSHVELSIGVRDLSDEFKEFSVNSTIKVNAASVPVIAVGPNSTDSTNSFSAAGPSNTAVSPSFEIGGKYSFMDPSQYPDDPNMPTLEDIIYSDDEEDVGAEADFSNFETSITVSPIPTTRVHKDHPVTHVIGDLSSAPQTRSMARMVKEQEERKRVHKALKDPIWIEAMQEELLQFKMQKVLGHTQEEGIDYKEVFAPVARIEAIRVYKVVKALYGLHQAPRAWYETLANYLLENGFQRGKIDQTLFIKKQKGDILLVQVYVDDIIFGSTNKELCKAFEKLMKDKFQMSLMGELTFFLGLQVKKKDNGIFISQDKYVAKILRKFSLVDGKSASTPIDTEQPLLKDPDGEDVDTVVTTSSTEAEYVAATSCCAQVLWAYVSIKKTNDVARLQALIDRKKVIITEAQTAQPSSLPPLPPQPSQTTKISMTLFNTLLETCATLTKQVANLEQEKIAQAIEISKLKQRVRRRMHPNRGKIVELDADKDVTLEKVDVKVAMDDTDEAELAEVEEVIELFTAAKLMTEVVTTAATTITAAQVPKASVTRRRRGVIIQDPEETATASVIVHSKAKSKDKGKEDELNANINWNDVMEQVKRKEKQDNTVMRYQALKRKPVTEAQARKNMMIYLKNMAGFKMDFFKGMTYNEIRSIFEKHCNLNQAFLERVEEEVIGQKEDGNKRKGENLNQDAAKKQRIDEEVEELKTHLQIVANDDDDVYTKANPLALKVPVFVYETHHEHNKPYYKIIRADGTHQLFLSFIIFLKNFDREDLEIL</sequence>
<protein>
    <recommendedName>
        <fullName evidence="2">Reverse transcriptase Ty1/copia-type domain-containing protein</fullName>
    </recommendedName>
</protein>
<accession>A0A6L2KMH3</accession>
<feature type="coiled-coil region" evidence="1">
    <location>
        <begin position="698"/>
        <end position="732"/>
    </location>
</feature>
<proteinExistence type="predicted"/>
<reference evidence="3" key="1">
    <citation type="journal article" date="2019" name="Sci. Rep.">
        <title>Draft genome of Tanacetum cinerariifolium, the natural source of mosquito coil.</title>
        <authorList>
            <person name="Yamashiro T."/>
            <person name="Shiraishi A."/>
            <person name="Satake H."/>
            <person name="Nakayama K."/>
        </authorList>
    </citation>
    <scope>NUCLEOTIDE SEQUENCE</scope>
</reference>
<feature type="domain" description="Reverse transcriptase Ty1/copia-type" evidence="2">
    <location>
        <begin position="474"/>
        <end position="604"/>
    </location>
</feature>
<evidence type="ECO:0000313" key="3">
    <source>
        <dbReference type="EMBL" id="GEU50651.1"/>
    </source>
</evidence>
<dbReference type="EMBL" id="BKCJ010002746">
    <property type="protein sequence ID" value="GEU50651.1"/>
    <property type="molecule type" value="Genomic_DNA"/>
</dbReference>
<dbReference type="InterPro" id="IPR043502">
    <property type="entry name" value="DNA/RNA_pol_sf"/>
</dbReference>
<evidence type="ECO:0000256" key="1">
    <source>
        <dbReference type="SAM" id="Coils"/>
    </source>
</evidence>